<evidence type="ECO:0000313" key="5">
    <source>
        <dbReference type="Proteomes" id="UP001204798"/>
    </source>
</evidence>
<dbReference type="GO" id="GO:0008902">
    <property type="term" value="F:hydroxymethylpyrimidine kinase activity"/>
    <property type="evidence" value="ECO:0007669"/>
    <property type="project" value="UniProtKB-EC"/>
</dbReference>
<keyword evidence="4" id="KW-0808">Transferase</keyword>
<dbReference type="InterPro" id="IPR004399">
    <property type="entry name" value="HMP/HMP-P_kinase_dom"/>
</dbReference>
<dbReference type="Pfam" id="PF08543">
    <property type="entry name" value="Phos_pyr_kin"/>
    <property type="match status" value="1"/>
</dbReference>
<dbReference type="RefSeq" id="WP_259095515.1">
    <property type="nucleotide sequence ID" value="NZ_CP130454.1"/>
</dbReference>
<dbReference type="Proteomes" id="UP001204798">
    <property type="component" value="Unassembled WGS sequence"/>
</dbReference>
<proteinExistence type="predicted"/>
<dbReference type="NCBIfam" id="TIGR00097">
    <property type="entry name" value="HMP-P_kinase"/>
    <property type="match status" value="1"/>
</dbReference>
<evidence type="ECO:0000259" key="3">
    <source>
        <dbReference type="Pfam" id="PF08543"/>
    </source>
</evidence>
<dbReference type="PANTHER" id="PTHR20858:SF17">
    <property type="entry name" value="HYDROXYMETHYLPYRIMIDINE_PHOSPHOMETHYLPYRIMIDINE KINASE THI20-RELATED"/>
    <property type="match status" value="1"/>
</dbReference>
<comment type="caution">
    <text evidence="4">The sequence shown here is derived from an EMBL/GenBank/DDBJ whole genome shotgun (WGS) entry which is preliminary data.</text>
</comment>
<reference evidence="4 5" key="1">
    <citation type="submission" date="2022-08" db="EMBL/GenBank/DDBJ databases">
        <title>Bacterial and archaeal communities from various locations to study Microbial Dark Matter (Phase II).</title>
        <authorList>
            <person name="Stepanauskas R."/>
        </authorList>
    </citation>
    <scope>NUCLEOTIDE SEQUENCE [LARGE SCALE GENOMIC DNA]</scope>
    <source>
        <strain evidence="4 5">PD1</strain>
    </source>
</reference>
<name>A0ABT2EMT2_9BACT</name>
<keyword evidence="4" id="KW-0418">Kinase</keyword>
<dbReference type="EC" id="2.7.1.49" evidence="2"/>
<organism evidence="4 5">
    <name type="scientific">Candidatus Fervidibacter sacchari</name>
    <dbReference type="NCBI Taxonomy" id="1448929"/>
    <lineage>
        <taxon>Bacteria</taxon>
        <taxon>Candidatus Fervidibacterota</taxon>
        <taxon>Candidatus Fervidibacter</taxon>
    </lineage>
</organism>
<dbReference type="Gene3D" id="3.40.1190.20">
    <property type="match status" value="1"/>
</dbReference>
<dbReference type="CDD" id="cd01169">
    <property type="entry name" value="HMPP_kinase"/>
    <property type="match status" value="1"/>
</dbReference>
<dbReference type="SUPFAM" id="SSF53613">
    <property type="entry name" value="Ribokinase-like"/>
    <property type="match status" value="1"/>
</dbReference>
<protein>
    <recommendedName>
        <fullName evidence="2">hydroxymethylpyrimidine kinase</fullName>
        <ecNumber evidence="2">2.7.1.49</ecNumber>
    </recommendedName>
</protein>
<comment type="pathway">
    <text evidence="1">Cofactor biosynthesis; thiamine diphosphate biosynthesis.</text>
</comment>
<sequence>MKVPRVLIVAGSDSGGGAGIQADLKTVSALGAFGMTAITALTAQNTTGVYGVIELPPEFVAQQIEVCVTDIGCDAVKTGMLANAQIIEVVAEQVRKHNLTPLVVDPVMIAKSGAPLLRPDAIDALKTKLFPLATVITPNLHEAKALTGMEIRSLEEMREAAKRLHELGPKFVVVKGGHLEGTEESIDILYDGSEFTEFKAPRYQTKNTHGTGCIFASAIAAGLAAGLDIKAAVKQAKEFITAAIKEALPLGKGHGPANPMAWVVMRKA</sequence>
<dbReference type="InterPro" id="IPR013749">
    <property type="entry name" value="PM/HMP-P_kinase-1"/>
</dbReference>
<accession>A0ABT2EMT2</accession>
<evidence type="ECO:0000256" key="1">
    <source>
        <dbReference type="ARBA" id="ARBA00004948"/>
    </source>
</evidence>
<keyword evidence="5" id="KW-1185">Reference proteome</keyword>
<dbReference type="InterPro" id="IPR029056">
    <property type="entry name" value="Ribokinase-like"/>
</dbReference>
<dbReference type="EMBL" id="JANUCP010000003">
    <property type="protein sequence ID" value="MCS3919263.1"/>
    <property type="molecule type" value="Genomic_DNA"/>
</dbReference>
<evidence type="ECO:0000313" key="4">
    <source>
        <dbReference type="EMBL" id="MCS3919263.1"/>
    </source>
</evidence>
<gene>
    <name evidence="4" type="ORF">M2350_001676</name>
</gene>
<dbReference type="GO" id="GO:0008972">
    <property type="term" value="F:phosphomethylpyrimidine kinase activity"/>
    <property type="evidence" value="ECO:0007669"/>
    <property type="project" value="UniProtKB-EC"/>
</dbReference>
<dbReference type="PANTHER" id="PTHR20858">
    <property type="entry name" value="PHOSPHOMETHYLPYRIMIDINE KINASE"/>
    <property type="match status" value="1"/>
</dbReference>
<feature type="domain" description="Pyridoxamine kinase/Phosphomethylpyrimidine kinase" evidence="3">
    <location>
        <begin position="13"/>
        <end position="258"/>
    </location>
</feature>
<evidence type="ECO:0000256" key="2">
    <source>
        <dbReference type="ARBA" id="ARBA00012135"/>
    </source>
</evidence>